<feature type="transmembrane region" description="Helical" evidence="1">
    <location>
        <begin position="44"/>
        <end position="61"/>
    </location>
</feature>
<reference evidence="3" key="1">
    <citation type="journal article" date="2019" name="Int. J. Syst. Evol. Microbiol.">
        <title>The Global Catalogue of Microorganisms (GCM) 10K type strain sequencing project: providing services to taxonomists for standard genome sequencing and annotation.</title>
        <authorList>
            <consortium name="The Broad Institute Genomics Platform"/>
            <consortium name="The Broad Institute Genome Sequencing Center for Infectious Disease"/>
            <person name="Wu L."/>
            <person name="Ma J."/>
        </authorList>
    </citation>
    <scope>NUCLEOTIDE SEQUENCE [LARGE SCALE GENOMIC DNA]</scope>
    <source>
        <strain evidence="3">CGMCC 4.7106</strain>
    </source>
</reference>
<feature type="transmembrane region" description="Helical" evidence="1">
    <location>
        <begin position="231"/>
        <end position="250"/>
    </location>
</feature>
<evidence type="ECO:0000313" key="3">
    <source>
        <dbReference type="Proteomes" id="UP001596096"/>
    </source>
</evidence>
<organism evidence="2 3">
    <name type="scientific">Nonomuraea harbinensis</name>
    <dbReference type="NCBI Taxonomy" id="1286938"/>
    <lineage>
        <taxon>Bacteria</taxon>
        <taxon>Bacillati</taxon>
        <taxon>Actinomycetota</taxon>
        <taxon>Actinomycetes</taxon>
        <taxon>Streptosporangiales</taxon>
        <taxon>Streptosporangiaceae</taxon>
        <taxon>Nonomuraea</taxon>
    </lineage>
</organism>
<evidence type="ECO:0000256" key="1">
    <source>
        <dbReference type="SAM" id="Phobius"/>
    </source>
</evidence>
<comment type="caution">
    <text evidence="2">The sequence shown here is derived from an EMBL/GenBank/DDBJ whole genome shotgun (WGS) entry which is preliminary data.</text>
</comment>
<feature type="transmembrane region" description="Helical" evidence="1">
    <location>
        <begin position="20"/>
        <end position="37"/>
    </location>
</feature>
<dbReference type="Proteomes" id="UP001596096">
    <property type="component" value="Unassembled WGS sequence"/>
</dbReference>
<proteinExistence type="predicted"/>
<feature type="transmembrane region" description="Helical" evidence="1">
    <location>
        <begin position="141"/>
        <end position="161"/>
    </location>
</feature>
<feature type="transmembrane region" description="Helical" evidence="1">
    <location>
        <begin position="103"/>
        <end position="121"/>
    </location>
</feature>
<protein>
    <submittedName>
        <fullName evidence="2">Uncharacterized protein</fullName>
    </submittedName>
</protein>
<dbReference type="RefSeq" id="WP_219552581.1">
    <property type="nucleotide sequence ID" value="NZ_JAHKRN010000104.1"/>
</dbReference>
<dbReference type="EMBL" id="JBHSNW010000054">
    <property type="protein sequence ID" value="MFC5822164.1"/>
    <property type="molecule type" value="Genomic_DNA"/>
</dbReference>
<keyword evidence="3" id="KW-1185">Reference proteome</keyword>
<feature type="transmembrane region" description="Helical" evidence="1">
    <location>
        <begin position="67"/>
        <end position="83"/>
    </location>
</feature>
<evidence type="ECO:0000313" key="2">
    <source>
        <dbReference type="EMBL" id="MFC5822164.1"/>
    </source>
</evidence>
<name>A0ABW1CAN3_9ACTN</name>
<keyword evidence="1" id="KW-1133">Transmembrane helix</keyword>
<keyword evidence="1" id="KW-0472">Membrane</keyword>
<sequence length="255" mass="27103">MTYLLEGIGLVGGHVELARLLSGMTVSILIAYSLPWARKKWWRALLASLLYGLYTVTPIIWTWKAALLVGSSTVASIYLARLAQRDKNTQAPTTGSASNIKLVVIPALFLAAGLTLTALVADAGKSLAGIHTALLNDKAAVVISGAIFATFIGGEIVTHLLRPFTEALGSEEDSNIKALKGAGALIGWLERGLIFSFVAAGKPEGAAVVVAVKALARFPEVKEDKKRFIEYFLIGTMSSLAVAVGIGWWVRVLIT</sequence>
<gene>
    <name evidence="2" type="ORF">ACFPUY_44390</name>
</gene>
<keyword evidence="1" id="KW-0812">Transmembrane</keyword>
<accession>A0ABW1CAN3</accession>